<feature type="chain" id="PRO_5047227210" description="LPXTG-motif cell wall anchor domain-containing protein" evidence="3">
    <location>
        <begin position="43"/>
        <end position="401"/>
    </location>
</feature>
<evidence type="ECO:0000313" key="5">
    <source>
        <dbReference type="Proteomes" id="UP001597417"/>
    </source>
</evidence>
<feature type="signal peptide" evidence="3">
    <location>
        <begin position="1"/>
        <end position="42"/>
    </location>
</feature>
<feature type="region of interest" description="Disordered" evidence="1">
    <location>
        <begin position="43"/>
        <end position="63"/>
    </location>
</feature>
<evidence type="ECO:0008006" key="6">
    <source>
        <dbReference type="Google" id="ProtNLM"/>
    </source>
</evidence>
<evidence type="ECO:0000256" key="1">
    <source>
        <dbReference type="SAM" id="MobiDB-lite"/>
    </source>
</evidence>
<evidence type="ECO:0000256" key="2">
    <source>
        <dbReference type="SAM" id="Phobius"/>
    </source>
</evidence>
<feature type="region of interest" description="Disordered" evidence="1">
    <location>
        <begin position="294"/>
        <end position="367"/>
    </location>
</feature>
<keyword evidence="3" id="KW-0732">Signal</keyword>
<feature type="compositionally biased region" description="Gly residues" evidence="1">
    <location>
        <begin position="317"/>
        <end position="339"/>
    </location>
</feature>
<evidence type="ECO:0000256" key="3">
    <source>
        <dbReference type="SAM" id="SignalP"/>
    </source>
</evidence>
<dbReference type="Proteomes" id="UP001597417">
    <property type="component" value="Unassembled WGS sequence"/>
</dbReference>
<dbReference type="EMBL" id="JBHUKR010000011">
    <property type="protein sequence ID" value="MFD2419147.1"/>
    <property type="molecule type" value="Genomic_DNA"/>
</dbReference>
<evidence type="ECO:0000313" key="4">
    <source>
        <dbReference type="EMBL" id="MFD2419147.1"/>
    </source>
</evidence>
<reference evidence="5" key="1">
    <citation type="journal article" date="2019" name="Int. J. Syst. Evol. Microbiol.">
        <title>The Global Catalogue of Microorganisms (GCM) 10K type strain sequencing project: providing services to taxonomists for standard genome sequencing and annotation.</title>
        <authorList>
            <consortium name="The Broad Institute Genomics Platform"/>
            <consortium name="The Broad Institute Genome Sequencing Center for Infectious Disease"/>
            <person name="Wu L."/>
            <person name="Ma J."/>
        </authorList>
    </citation>
    <scope>NUCLEOTIDE SEQUENCE [LARGE SCALE GENOMIC DNA]</scope>
    <source>
        <strain evidence="5">CGMCC 4.7645</strain>
    </source>
</reference>
<feature type="compositionally biased region" description="Basic and acidic residues" evidence="1">
    <location>
        <begin position="298"/>
        <end position="308"/>
    </location>
</feature>
<feature type="region of interest" description="Disordered" evidence="1">
    <location>
        <begin position="243"/>
        <end position="272"/>
    </location>
</feature>
<keyword evidence="2" id="KW-0472">Membrane</keyword>
<sequence length="401" mass="41482">MPVYPRSNLRSHRATLPRVFSVLAAFALGAFALGALAPPANAEYQEDTGRPVTPGQPFGGKSQPGDWLGSYLVGGKPVFCVAFELKAPDTGEKYQPGDELRTKWGDPLPAATAANISYLLLRYGDTKDPDQAAALAHLLHSWTAAPRAGHDDLNPANDFRHIGYDAPYHLAKLPAEAREDVRELTADAEANRGPWTAAVDAPREDKVGDAGDWTITVRNAKGKGVAKVPVTVELADAKLPDGSAKTTVTTGDDGRAKIRATPAGPDPRLVAGLSAPADKPYVRFPVSVDTQRVVSTGGEKHLRVEKAAKGKNKPGQHGPGENGPGENGPGGNGPGGNGPGHHPAHEANQVPTVIPAGAPPSVVLRAGTTTSGSATGFAVTGGLALAGSALVGFVARRRTKG</sequence>
<organism evidence="4 5">
    <name type="scientific">Amycolatopsis pigmentata</name>
    <dbReference type="NCBI Taxonomy" id="450801"/>
    <lineage>
        <taxon>Bacteria</taxon>
        <taxon>Bacillati</taxon>
        <taxon>Actinomycetota</taxon>
        <taxon>Actinomycetes</taxon>
        <taxon>Pseudonocardiales</taxon>
        <taxon>Pseudonocardiaceae</taxon>
        <taxon>Amycolatopsis</taxon>
    </lineage>
</organism>
<name>A0ABW5G060_9PSEU</name>
<keyword evidence="2" id="KW-1133">Transmembrane helix</keyword>
<gene>
    <name evidence="4" type="ORF">ACFSXZ_22715</name>
</gene>
<comment type="caution">
    <text evidence="4">The sequence shown here is derived from an EMBL/GenBank/DDBJ whole genome shotgun (WGS) entry which is preliminary data.</text>
</comment>
<feature type="transmembrane region" description="Helical" evidence="2">
    <location>
        <begin position="374"/>
        <end position="395"/>
    </location>
</feature>
<accession>A0ABW5G060</accession>
<keyword evidence="5" id="KW-1185">Reference proteome</keyword>
<protein>
    <recommendedName>
        <fullName evidence="6">LPXTG-motif cell wall anchor domain-containing protein</fullName>
    </recommendedName>
</protein>
<keyword evidence="2" id="KW-0812">Transmembrane</keyword>
<proteinExistence type="predicted"/>